<protein>
    <recommendedName>
        <fullName evidence="4">MacB-like periplasmic core domain-containing protein</fullName>
    </recommendedName>
</protein>
<keyword evidence="1" id="KW-0812">Transmembrane</keyword>
<evidence type="ECO:0000256" key="1">
    <source>
        <dbReference type="SAM" id="Phobius"/>
    </source>
</evidence>
<reference evidence="2 3" key="1">
    <citation type="journal article" date="2023" name="Microbiol. Spectr.">
        <title>Symbiosis of Carpenter Bees with Uncharacterized Lactic Acid Bacteria Showing NAD Auxotrophy.</title>
        <authorList>
            <person name="Kawasaki S."/>
            <person name="Ozawa K."/>
            <person name="Mori T."/>
            <person name="Yamamoto A."/>
            <person name="Ito M."/>
            <person name="Ohkuma M."/>
            <person name="Sakamoto M."/>
            <person name="Matsutani M."/>
        </authorList>
    </citation>
    <scope>NUCLEOTIDE SEQUENCE [LARGE SCALE GENOMIC DNA]</scope>
    <source>
        <strain evidence="2 3">KimC2</strain>
    </source>
</reference>
<keyword evidence="3" id="KW-1185">Reference proteome</keyword>
<feature type="transmembrane region" description="Helical" evidence="1">
    <location>
        <begin position="274"/>
        <end position="293"/>
    </location>
</feature>
<evidence type="ECO:0000313" key="2">
    <source>
        <dbReference type="EMBL" id="BDR56292.1"/>
    </source>
</evidence>
<accession>A0AAU9DHT2</accession>
<keyword evidence="1" id="KW-1133">Transmembrane helix</keyword>
<dbReference type="KEGG" id="xak:KIMC2_08540"/>
<organism evidence="2 3">
    <name type="scientific">Xylocopilactobacillus apis</name>
    <dbReference type="NCBI Taxonomy" id="2932183"/>
    <lineage>
        <taxon>Bacteria</taxon>
        <taxon>Bacillati</taxon>
        <taxon>Bacillota</taxon>
        <taxon>Bacilli</taxon>
        <taxon>Lactobacillales</taxon>
        <taxon>Lactobacillaceae</taxon>
        <taxon>Xylocopilactobacillus</taxon>
    </lineage>
</organism>
<sequence>MWKKFINFLVIGALAYCLILIFSQNDKRAINNNGLSPNALVFPTKSSESLRSALAKIEHSTQDDDQFQLQFITSSDIVYIYDKGITLNLPLNEGRKFSNEDFIADVPLAIVGKDVKKNVYLNQLQNYYILGKKYISIIGFTGFRETKQLNSKVFISVNSHNLPQNVKLKQLTVVGDGPKIIEHSNKFRKIFHSSKEKKFLSSEIPIIGSGWLKHSWIFIFSDLLVMTIMIIVIAIQFETYSKSSRKHIDLWIAVIDLIFVSIALFIGLKMQYIINGYIISFVVYISTLIEIWLGHYLANYKILTI</sequence>
<proteinExistence type="predicted"/>
<feature type="transmembrane region" description="Helical" evidence="1">
    <location>
        <begin position="216"/>
        <end position="237"/>
    </location>
</feature>
<dbReference type="AlphaFoldDB" id="A0AAU9DHT2"/>
<evidence type="ECO:0000313" key="3">
    <source>
        <dbReference type="Proteomes" id="UP001321804"/>
    </source>
</evidence>
<dbReference type="Proteomes" id="UP001321804">
    <property type="component" value="Chromosome"/>
</dbReference>
<gene>
    <name evidence="2" type="ORF">KIMC2_08540</name>
</gene>
<feature type="transmembrane region" description="Helical" evidence="1">
    <location>
        <begin position="249"/>
        <end position="268"/>
    </location>
</feature>
<evidence type="ECO:0008006" key="4">
    <source>
        <dbReference type="Google" id="ProtNLM"/>
    </source>
</evidence>
<name>A0AAU9DHT2_9LACO</name>
<dbReference type="EMBL" id="AP026801">
    <property type="protein sequence ID" value="BDR56292.1"/>
    <property type="molecule type" value="Genomic_DNA"/>
</dbReference>
<dbReference type="RefSeq" id="WP_317698202.1">
    <property type="nucleotide sequence ID" value="NZ_AP026801.1"/>
</dbReference>
<keyword evidence="1" id="KW-0472">Membrane</keyword>